<sequence>RKEKVQNMKNFKKWFRKIMVPRQNKGENIYEKIDFLVNQEEPKKIVKDLIFASEYHLEQSFEILKYGRFFIPSNFEEDEFILKRILWKLGFEIHNYPDKMPIFWKRLEEFERYSKTSNLYSEFDREKIRSLGVNLFVSVEEIIECSLSFITWLLLSDHFRGTKFKFNFQDARDFMFVNLNEKCLIPGEPIEFDQSGKNTLFPLVQGFKLLANLCTEVLNNQDSYNCTKKDLPDYHGNTEIITFPFLHKSFIFDLNEREASFIINLLEEITNKINGSTLFKVRNGIDHKRPDEEFPSQSDIESSCHILREIVQKLERSGLYPTIYLLYETKIDKDSRKLLLFKNYKDQEVSLYQPSQFIRCGLPLFEKALIIVPCIHIGKSSENIRFEYEEISSYSRMWPDYPKKRKLNEGKTSIQV</sequence>
<proteinExistence type="predicted"/>
<organism evidence="1">
    <name type="scientific">marine sediment metagenome</name>
    <dbReference type="NCBI Taxonomy" id="412755"/>
    <lineage>
        <taxon>unclassified sequences</taxon>
        <taxon>metagenomes</taxon>
        <taxon>ecological metagenomes</taxon>
    </lineage>
</organism>
<protein>
    <submittedName>
        <fullName evidence="1">Uncharacterized protein</fullName>
    </submittedName>
</protein>
<feature type="non-terminal residue" evidence="1">
    <location>
        <position position="1"/>
    </location>
</feature>
<comment type="caution">
    <text evidence="1">The sequence shown here is derived from an EMBL/GenBank/DDBJ whole genome shotgun (WGS) entry which is preliminary data.</text>
</comment>
<dbReference type="EMBL" id="LAZR01014203">
    <property type="protein sequence ID" value="KKM18528.1"/>
    <property type="molecule type" value="Genomic_DNA"/>
</dbReference>
<dbReference type="AlphaFoldDB" id="A0A0F9K8X3"/>
<accession>A0A0F9K8X3</accession>
<name>A0A0F9K8X3_9ZZZZ</name>
<gene>
    <name evidence="1" type="ORF">LCGC14_1664770</name>
</gene>
<evidence type="ECO:0000313" key="1">
    <source>
        <dbReference type="EMBL" id="KKM18528.1"/>
    </source>
</evidence>
<reference evidence="1" key="1">
    <citation type="journal article" date="2015" name="Nature">
        <title>Complex archaea that bridge the gap between prokaryotes and eukaryotes.</title>
        <authorList>
            <person name="Spang A."/>
            <person name="Saw J.H."/>
            <person name="Jorgensen S.L."/>
            <person name="Zaremba-Niedzwiedzka K."/>
            <person name="Martijn J."/>
            <person name="Lind A.E."/>
            <person name="van Eijk R."/>
            <person name="Schleper C."/>
            <person name="Guy L."/>
            <person name="Ettema T.J."/>
        </authorList>
    </citation>
    <scope>NUCLEOTIDE SEQUENCE</scope>
</reference>